<feature type="domain" description="Shikimate dehydrogenase substrate binding N-terminal" evidence="8">
    <location>
        <begin position="414"/>
        <end position="473"/>
    </location>
</feature>
<evidence type="ECO:0000256" key="3">
    <source>
        <dbReference type="ARBA" id="ARBA00022857"/>
    </source>
</evidence>
<organism evidence="9 10">
    <name type="scientific">Candidatus Fimimonas merdipullorum</name>
    <dbReference type="NCBI Taxonomy" id="2840822"/>
    <lineage>
        <taxon>Bacteria</taxon>
        <taxon>Pseudomonadati</taxon>
        <taxon>Myxococcota</taxon>
        <taxon>Myxococcia</taxon>
        <taxon>Myxococcales</taxon>
        <taxon>Cystobacterineae</taxon>
        <taxon>Myxococcaceae</taxon>
        <taxon>Myxococcaceae incertae sedis</taxon>
        <taxon>Candidatus Fimimonas</taxon>
    </lineage>
</organism>
<comment type="catalytic activity">
    <reaction evidence="5">
        <text>shikimate + NADP(+) = 3-dehydroshikimate + NADPH + H(+)</text>
        <dbReference type="Rhea" id="RHEA:17737"/>
        <dbReference type="ChEBI" id="CHEBI:15378"/>
        <dbReference type="ChEBI" id="CHEBI:16630"/>
        <dbReference type="ChEBI" id="CHEBI:36208"/>
        <dbReference type="ChEBI" id="CHEBI:57783"/>
        <dbReference type="ChEBI" id="CHEBI:58349"/>
        <dbReference type="EC" id="1.1.1.25"/>
    </reaction>
</comment>
<dbReference type="AlphaFoldDB" id="A0A9D1SPV4"/>
<dbReference type="InterPro" id="IPR046346">
    <property type="entry name" value="Aminoacid_DH-like_N_sf"/>
</dbReference>
<reference evidence="9" key="2">
    <citation type="journal article" date="2021" name="PeerJ">
        <title>Extensive microbial diversity within the chicken gut microbiome revealed by metagenomics and culture.</title>
        <authorList>
            <person name="Gilroy R."/>
            <person name="Ravi A."/>
            <person name="Getino M."/>
            <person name="Pursley I."/>
            <person name="Horton D.L."/>
            <person name="Alikhan N.F."/>
            <person name="Baker D."/>
            <person name="Gharbi K."/>
            <person name="Hall N."/>
            <person name="Watson M."/>
            <person name="Adriaenssens E.M."/>
            <person name="Foster-Nyarko E."/>
            <person name="Jarju S."/>
            <person name="Secka A."/>
            <person name="Antonio M."/>
            <person name="Oren A."/>
            <person name="Chaudhuri R.R."/>
            <person name="La Ragione R."/>
            <person name="Hildebrand F."/>
            <person name="Pallen M.J."/>
        </authorList>
    </citation>
    <scope>NUCLEOTIDE SEQUENCE</scope>
    <source>
        <strain evidence="9">ChiHjej12B11-7776</strain>
    </source>
</reference>
<evidence type="ECO:0000256" key="5">
    <source>
        <dbReference type="ARBA" id="ARBA00049442"/>
    </source>
</evidence>
<evidence type="ECO:0000256" key="2">
    <source>
        <dbReference type="ARBA" id="ARBA00022679"/>
    </source>
</evidence>
<dbReference type="InterPro" id="IPR001986">
    <property type="entry name" value="Enolpyruvate_Tfrase_dom"/>
</dbReference>
<evidence type="ECO:0000313" key="10">
    <source>
        <dbReference type="Proteomes" id="UP000886852"/>
    </source>
</evidence>
<dbReference type="Proteomes" id="UP000886852">
    <property type="component" value="Unassembled WGS sequence"/>
</dbReference>
<evidence type="ECO:0000259" key="7">
    <source>
        <dbReference type="Pfam" id="PF01488"/>
    </source>
</evidence>
<keyword evidence="2" id="KW-0808">Transferase</keyword>
<dbReference type="Pfam" id="PF08501">
    <property type="entry name" value="Shikimate_dh_N"/>
    <property type="match status" value="1"/>
</dbReference>
<dbReference type="PANTHER" id="PTHR21090:SF5">
    <property type="entry name" value="PENTAFUNCTIONAL AROM POLYPEPTIDE"/>
    <property type="match status" value="1"/>
</dbReference>
<dbReference type="InterPro" id="IPR013792">
    <property type="entry name" value="RNA3'P_cycl/enolpyr_Trfase_a/b"/>
</dbReference>
<keyword evidence="4" id="KW-0560">Oxidoreductase</keyword>
<feature type="domain" description="Enolpyruvate transferase" evidence="6">
    <location>
        <begin position="16"/>
        <end position="402"/>
    </location>
</feature>
<dbReference type="PROSITE" id="PS00885">
    <property type="entry name" value="EPSP_SYNTHASE_2"/>
    <property type="match status" value="1"/>
</dbReference>
<evidence type="ECO:0000256" key="4">
    <source>
        <dbReference type="ARBA" id="ARBA00023002"/>
    </source>
</evidence>
<comment type="caution">
    <text evidence="9">The sequence shown here is derived from an EMBL/GenBank/DDBJ whole genome shotgun (WGS) entry which is preliminary data.</text>
</comment>
<evidence type="ECO:0000259" key="8">
    <source>
        <dbReference type="Pfam" id="PF08501"/>
    </source>
</evidence>
<dbReference type="Gene3D" id="3.65.10.10">
    <property type="entry name" value="Enolpyruvate transferase domain"/>
    <property type="match status" value="2"/>
</dbReference>
<dbReference type="InterPro" id="IPR036968">
    <property type="entry name" value="Enolpyruvate_Tfrase_sf"/>
</dbReference>
<accession>A0A9D1SPV4</accession>
<dbReference type="InterPro" id="IPR013708">
    <property type="entry name" value="Shikimate_DH-bd_N"/>
</dbReference>
<dbReference type="InterPro" id="IPR036291">
    <property type="entry name" value="NAD(P)-bd_dom_sf"/>
</dbReference>
<dbReference type="GO" id="GO:0003866">
    <property type="term" value="F:3-phosphoshikimate 1-carboxyvinyltransferase activity"/>
    <property type="evidence" value="ECO:0007669"/>
    <property type="project" value="TreeGrafter"/>
</dbReference>
<dbReference type="GO" id="GO:0009423">
    <property type="term" value="P:chorismate biosynthetic process"/>
    <property type="evidence" value="ECO:0007669"/>
    <property type="project" value="TreeGrafter"/>
</dbReference>
<dbReference type="Gene3D" id="3.40.50.10860">
    <property type="entry name" value="Leucine Dehydrogenase, chain A, domain 1"/>
    <property type="match status" value="1"/>
</dbReference>
<dbReference type="EMBL" id="DVOC01000055">
    <property type="protein sequence ID" value="HIU91000.1"/>
    <property type="molecule type" value="Genomic_DNA"/>
</dbReference>
<name>A0A9D1SPV4_9BACT</name>
<evidence type="ECO:0000259" key="6">
    <source>
        <dbReference type="Pfam" id="PF00275"/>
    </source>
</evidence>
<dbReference type="SUPFAM" id="SSF53223">
    <property type="entry name" value="Aminoacid dehydrogenase-like, N-terminal domain"/>
    <property type="match status" value="1"/>
</dbReference>
<dbReference type="PANTHER" id="PTHR21090">
    <property type="entry name" value="AROM/DEHYDROQUINATE SYNTHASE"/>
    <property type="match status" value="1"/>
</dbReference>
<dbReference type="InterPro" id="IPR006151">
    <property type="entry name" value="Shikm_DH/Glu-tRNA_Rdtase"/>
</dbReference>
<dbReference type="SUPFAM" id="SSF55205">
    <property type="entry name" value="EPT/RTPC-like"/>
    <property type="match status" value="1"/>
</dbReference>
<dbReference type="Pfam" id="PF00275">
    <property type="entry name" value="EPSP_synthase"/>
    <property type="match status" value="1"/>
</dbReference>
<dbReference type="SUPFAM" id="SSF51735">
    <property type="entry name" value="NAD(P)-binding Rossmann-fold domains"/>
    <property type="match status" value="1"/>
</dbReference>
<sequence length="649" mass="69741">MINFTSQHQVRPEFLTGDKSISHRALILAAISDGVCKIRNLSPCDDVRATVACLRKLGAKIYLRKNTATVYPIVKANTDVTFHCHNSGTTARLLAGVVAGLGIRAKFTGDKSLSARPMLRLLQPLQRLGAQVSFPNGCMFEIMPSVLHGGRIEAEHPSAQIKGAVLLAALCAGQCVTYREMVPTRTHTEDMIAAFGGKISTGNEITLYPCAVGAFSYSVPDDMSSAAFLMAMDLLDGVSHTYRNLCLSAERCGFLDILQKSGVKVERDVHNGCGDVRLSGKVGEIFADEQDVVNAIDEIPVLAAIALTVRGRHVFCGVEELRKKECDRVQAIIDTAHACGQKAHFDGHSLVIESDGVVRRNVRFNSFGDHRMAMSQAVLCLSACGGGSVDDWCCEVSFPDFLRAAGVTPLNFAVVGRDVSRSLSPLLMRNLAEHAKVCCTYKAISVGGGKLKKVLQTLDGANVTMPYKGLAAEIYGADIPVNTVGKNIAPQSTDGKGAERACQLHGIDLRGKSLWILGAGGAAQACVHYLSQLGCRMQVFNRTPQKARILTEKYRLTTVPAPDGVLSFVPDCKWERAFPLPQSAGFVLVAAYGGGSGLAEKAAKRGITVVDGKEMLYFQGAESFALWTGTQVQNDYPSFKGDCDEITFA</sequence>
<evidence type="ECO:0000313" key="9">
    <source>
        <dbReference type="EMBL" id="HIU91000.1"/>
    </source>
</evidence>
<reference evidence="9" key="1">
    <citation type="submission" date="2020-10" db="EMBL/GenBank/DDBJ databases">
        <authorList>
            <person name="Gilroy R."/>
        </authorList>
    </citation>
    <scope>NUCLEOTIDE SEQUENCE</scope>
    <source>
        <strain evidence="9">ChiHjej12B11-7776</strain>
    </source>
</reference>
<dbReference type="InterPro" id="IPR023193">
    <property type="entry name" value="EPSP_synthase_CS"/>
</dbReference>
<evidence type="ECO:0000256" key="1">
    <source>
        <dbReference type="ARBA" id="ARBA00012962"/>
    </source>
</evidence>
<dbReference type="Gene3D" id="3.40.50.720">
    <property type="entry name" value="NAD(P)-binding Rossmann-like Domain"/>
    <property type="match status" value="1"/>
</dbReference>
<keyword evidence="3" id="KW-0521">NADP</keyword>
<protein>
    <recommendedName>
        <fullName evidence="1">shikimate dehydrogenase (NADP(+))</fullName>
        <ecNumber evidence="1">1.1.1.25</ecNumber>
    </recommendedName>
</protein>
<dbReference type="EC" id="1.1.1.25" evidence="1"/>
<dbReference type="Pfam" id="PF01488">
    <property type="entry name" value="Shikimate_DH"/>
    <property type="match status" value="1"/>
</dbReference>
<proteinExistence type="predicted"/>
<gene>
    <name evidence="9" type="ORF">IAC72_03225</name>
</gene>
<dbReference type="GO" id="GO:0004764">
    <property type="term" value="F:shikimate 3-dehydrogenase (NADP+) activity"/>
    <property type="evidence" value="ECO:0007669"/>
    <property type="project" value="UniProtKB-EC"/>
</dbReference>
<feature type="domain" description="Quinate/shikimate 5-dehydrogenase/glutamyl-tRNA reductase" evidence="7">
    <location>
        <begin position="508"/>
        <end position="555"/>
    </location>
</feature>